<reference evidence="4 5" key="1">
    <citation type="submission" date="2018-03" db="EMBL/GenBank/DDBJ databases">
        <title>The ancient ancestry and fast evolution of plastids.</title>
        <authorList>
            <person name="Moore K.R."/>
            <person name="Magnabosco C."/>
            <person name="Momper L."/>
            <person name="Gold D.A."/>
            <person name="Bosak T."/>
            <person name="Fournier G.P."/>
        </authorList>
    </citation>
    <scope>NUCLEOTIDE SEQUENCE [LARGE SCALE GENOMIC DNA]</scope>
    <source>
        <strain evidence="4 5">CCALA 037</strain>
    </source>
</reference>
<dbReference type="PANTHER" id="PTHR33620">
    <property type="entry name" value="UREASE ACCESSORY PROTEIN F"/>
    <property type="match status" value="1"/>
</dbReference>
<evidence type="ECO:0000256" key="3">
    <source>
        <dbReference type="HAMAP-Rule" id="MF_01385"/>
    </source>
</evidence>
<keyword evidence="3" id="KW-0963">Cytoplasm</keyword>
<comment type="caution">
    <text evidence="4">The sequence shown here is derived from an EMBL/GenBank/DDBJ whole genome shotgun (WGS) entry which is preliminary data.</text>
</comment>
<dbReference type="PIRSF" id="PIRSF009467">
    <property type="entry name" value="Ureas_acces_UreF"/>
    <property type="match status" value="1"/>
</dbReference>
<evidence type="ECO:0000313" key="4">
    <source>
        <dbReference type="EMBL" id="PSB49410.1"/>
    </source>
</evidence>
<protein>
    <recommendedName>
        <fullName evidence="3">Urease accessory protein UreF</fullName>
    </recommendedName>
</protein>
<gene>
    <name evidence="3" type="primary">ureF</name>
    <name evidence="4" type="ORF">C7B77_23495</name>
</gene>
<dbReference type="Pfam" id="PF01730">
    <property type="entry name" value="UreF"/>
    <property type="match status" value="1"/>
</dbReference>
<comment type="subcellular location">
    <subcellularLocation>
        <location evidence="3">Cytoplasm</location>
    </subcellularLocation>
</comment>
<dbReference type="GO" id="GO:0005737">
    <property type="term" value="C:cytoplasm"/>
    <property type="evidence" value="ECO:0007669"/>
    <property type="project" value="UniProtKB-SubCell"/>
</dbReference>
<dbReference type="InterPro" id="IPR038277">
    <property type="entry name" value="UreF_sf"/>
</dbReference>
<keyword evidence="1 3" id="KW-0996">Nickel insertion</keyword>
<evidence type="ECO:0000256" key="1">
    <source>
        <dbReference type="ARBA" id="ARBA00022988"/>
    </source>
</evidence>
<keyword evidence="5" id="KW-1185">Reference proteome</keyword>
<dbReference type="AlphaFoldDB" id="A0A2T1FWW1"/>
<dbReference type="EMBL" id="PVWO01000427">
    <property type="protein sequence ID" value="PSB49410.1"/>
    <property type="molecule type" value="Genomic_DNA"/>
</dbReference>
<dbReference type="GO" id="GO:0016151">
    <property type="term" value="F:nickel cation binding"/>
    <property type="evidence" value="ECO:0007669"/>
    <property type="project" value="UniProtKB-UniRule"/>
</dbReference>
<dbReference type="PANTHER" id="PTHR33620:SF1">
    <property type="entry name" value="UREASE ACCESSORY PROTEIN F"/>
    <property type="match status" value="1"/>
</dbReference>
<dbReference type="Gene3D" id="1.10.4190.10">
    <property type="entry name" value="Urease accessory protein UreF"/>
    <property type="match status" value="1"/>
</dbReference>
<proteinExistence type="inferred from homology"/>
<comment type="similarity">
    <text evidence="3">Belongs to the UreF family.</text>
</comment>
<accession>A0A2T1FWW1</accession>
<evidence type="ECO:0000313" key="5">
    <source>
        <dbReference type="Proteomes" id="UP000238937"/>
    </source>
</evidence>
<keyword evidence="2 3" id="KW-0143">Chaperone</keyword>
<dbReference type="InterPro" id="IPR002639">
    <property type="entry name" value="UreF"/>
</dbReference>
<sequence length="231" mass="25749">MDRENSTPDRQQLLRLLQLSSPLLPVGGYSYSEGLEQIIDRGIIRDRETLQAWIDRELQTGAIRIETAMVDRAYLAGMAGDLERACYWNQWLSAARETEELRLQSWQMGGSLVKLALELTPEIADSISAIGNPCNYAIAFGVVAQSWQIDRDATILAYLHTWVANQLGVGIKSIPLGQTAGQQILWHLQANIDALARTIPTLADGDLYACSWGLSLASMQHETLYSRLFRS</sequence>
<dbReference type="HAMAP" id="MF_01385">
    <property type="entry name" value="UreF"/>
    <property type="match status" value="1"/>
</dbReference>
<dbReference type="OrthoDB" id="9798772at2"/>
<comment type="function">
    <text evidence="3">Required for maturation of urease via the functional incorporation of the urease nickel metallocenter.</text>
</comment>
<comment type="subunit">
    <text evidence="3">UreD, UreF and UreG form a complex that acts as a GTP-hydrolysis-dependent molecular chaperone, activating the urease apoprotein by helping to assemble the nickel containing metallocenter of UreC. The UreE protein probably delivers the nickel.</text>
</comment>
<dbReference type="Proteomes" id="UP000238937">
    <property type="component" value="Unassembled WGS sequence"/>
</dbReference>
<evidence type="ECO:0000256" key="2">
    <source>
        <dbReference type="ARBA" id="ARBA00023186"/>
    </source>
</evidence>
<name>A0A2T1FWW1_9CYAN</name>
<organism evidence="4 5">
    <name type="scientific">Chamaesiphon polymorphus CCALA 037</name>
    <dbReference type="NCBI Taxonomy" id="2107692"/>
    <lineage>
        <taxon>Bacteria</taxon>
        <taxon>Bacillati</taxon>
        <taxon>Cyanobacteriota</taxon>
        <taxon>Cyanophyceae</taxon>
        <taxon>Gomontiellales</taxon>
        <taxon>Chamaesiphonaceae</taxon>
        <taxon>Chamaesiphon</taxon>
    </lineage>
</organism>
<dbReference type="RefSeq" id="WP_106310653.1">
    <property type="nucleotide sequence ID" value="NZ_PVWO01000427.1"/>
</dbReference>